<evidence type="ECO:0000256" key="2">
    <source>
        <dbReference type="ARBA" id="ARBA00022679"/>
    </source>
</evidence>
<evidence type="ECO:0000256" key="3">
    <source>
        <dbReference type="ARBA" id="ARBA00023315"/>
    </source>
</evidence>
<dbReference type="InterPro" id="IPR020613">
    <property type="entry name" value="Thiolase_CS"/>
</dbReference>
<evidence type="ECO:0000256" key="4">
    <source>
        <dbReference type="RuleBase" id="RU003557"/>
    </source>
</evidence>
<dbReference type="InterPro" id="IPR020617">
    <property type="entry name" value="Thiolase_C"/>
</dbReference>
<organism evidence="7 8">
    <name type="scientific">Pseudonocardia aurantiaca</name>
    <dbReference type="NCBI Taxonomy" id="75290"/>
    <lineage>
        <taxon>Bacteria</taxon>
        <taxon>Bacillati</taxon>
        <taxon>Actinomycetota</taxon>
        <taxon>Actinomycetes</taxon>
        <taxon>Pseudonocardiales</taxon>
        <taxon>Pseudonocardiaceae</taxon>
        <taxon>Pseudonocardia</taxon>
    </lineage>
</organism>
<dbReference type="InterPro" id="IPR002155">
    <property type="entry name" value="Thiolase"/>
</dbReference>
<dbReference type="RefSeq" id="WP_343986545.1">
    <property type="nucleotide sequence ID" value="NZ_BAAAJG010000027.1"/>
</dbReference>
<gene>
    <name evidence="7" type="ORF">ACFSCY_23610</name>
</gene>
<keyword evidence="2 4" id="KW-0808">Transferase</keyword>
<dbReference type="NCBIfam" id="TIGR01930">
    <property type="entry name" value="AcCoA-C-Actrans"/>
    <property type="match status" value="1"/>
</dbReference>
<sequence length="382" mass="39358">MRDAVIVEAVRTPVGKRNGGLSGVHPVDLSAYVLSALAQRSGIDPAVVDDVVWGCVSQVGEQTSDIGRTAVLAAGWPESVTGVTVDRQCGSSQQSVHFAAAGLVAGQYDVVVAGGVESMSRVPMGAASQGGDPFGDRFRARYGDTLPNQGVGAEMIAERWGFSRTQVDEYSALSHEKAAAAQDDGRFDAQLAPVTTAEGTVVARDEGVRRGSSVETLAGLKTVFKPEGGVITAGNSSQISDGSAALLMTTSEKARELGLTPIARVHTAVLAGADPVIMLTAPIPATQKALTRSGLGIQEIGVFEVNEAFAPVPLAWLAELGADPKALNPNGGAIALGHPLGASGARLMTTLVHHMRDNGIRYGLQTMCEGGGQANATILELL</sequence>
<keyword evidence="3 4" id="KW-0012">Acyltransferase</keyword>
<dbReference type="EMBL" id="JBHUCP010000018">
    <property type="protein sequence ID" value="MFD1532418.1"/>
    <property type="molecule type" value="Genomic_DNA"/>
</dbReference>
<dbReference type="PIRSF" id="PIRSF000429">
    <property type="entry name" value="Ac-CoA_Ac_transf"/>
    <property type="match status" value="1"/>
</dbReference>
<name>A0ABW4FPW7_9PSEU</name>
<dbReference type="Pfam" id="PF00108">
    <property type="entry name" value="Thiolase_N"/>
    <property type="match status" value="1"/>
</dbReference>
<evidence type="ECO:0000313" key="7">
    <source>
        <dbReference type="EMBL" id="MFD1532418.1"/>
    </source>
</evidence>
<evidence type="ECO:0000313" key="8">
    <source>
        <dbReference type="Proteomes" id="UP001597145"/>
    </source>
</evidence>
<dbReference type="PANTHER" id="PTHR43365:SF1">
    <property type="entry name" value="ACETYL-COA C-ACYLTRANSFERASE"/>
    <property type="match status" value="1"/>
</dbReference>
<dbReference type="SUPFAM" id="SSF53901">
    <property type="entry name" value="Thiolase-like"/>
    <property type="match status" value="2"/>
</dbReference>
<dbReference type="Gene3D" id="3.40.47.10">
    <property type="match status" value="2"/>
</dbReference>
<comment type="caution">
    <text evidence="7">The sequence shown here is derived from an EMBL/GenBank/DDBJ whole genome shotgun (WGS) entry which is preliminary data.</text>
</comment>
<dbReference type="PANTHER" id="PTHR43365">
    <property type="entry name" value="BLR7806 PROTEIN"/>
    <property type="match status" value="1"/>
</dbReference>
<dbReference type="Proteomes" id="UP001597145">
    <property type="component" value="Unassembled WGS sequence"/>
</dbReference>
<keyword evidence="8" id="KW-1185">Reference proteome</keyword>
<proteinExistence type="inferred from homology"/>
<protein>
    <submittedName>
        <fullName evidence="7">Thiolase family protein</fullName>
    </submittedName>
</protein>
<dbReference type="CDD" id="cd00751">
    <property type="entry name" value="thiolase"/>
    <property type="match status" value="1"/>
</dbReference>
<evidence type="ECO:0000259" key="6">
    <source>
        <dbReference type="Pfam" id="PF02803"/>
    </source>
</evidence>
<evidence type="ECO:0000256" key="1">
    <source>
        <dbReference type="ARBA" id="ARBA00010982"/>
    </source>
</evidence>
<dbReference type="Pfam" id="PF02803">
    <property type="entry name" value="Thiolase_C"/>
    <property type="match status" value="1"/>
</dbReference>
<feature type="domain" description="Thiolase N-terminal" evidence="5">
    <location>
        <begin position="5"/>
        <end position="250"/>
    </location>
</feature>
<dbReference type="InterPro" id="IPR020616">
    <property type="entry name" value="Thiolase_N"/>
</dbReference>
<comment type="similarity">
    <text evidence="1 4">Belongs to the thiolase-like superfamily. Thiolase family.</text>
</comment>
<reference evidence="8" key="1">
    <citation type="journal article" date="2019" name="Int. J. Syst. Evol. Microbiol.">
        <title>The Global Catalogue of Microorganisms (GCM) 10K type strain sequencing project: providing services to taxonomists for standard genome sequencing and annotation.</title>
        <authorList>
            <consortium name="The Broad Institute Genomics Platform"/>
            <consortium name="The Broad Institute Genome Sequencing Center for Infectious Disease"/>
            <person name="Wu L."/>
            <person name="Ma J."/>
        </authorList>
    </citation>
    <scope>NUCLEOTIDE SEQUENCE [LARGE SCALE GENOMIC DNA]</scope>
    <source>
        <strain evidence="8">JCM 12165</strain>
    </source>
</reference>
<feature type="domain" description="Thiolase C-terminal" evidence="6">
    <location>
        <begin position="260"/>
        <end position="380"/>
    </location>
</feature>
<dbReference type="InterPro" id="IPR016039">
    <property type="entry name" value="Thiolase-like"/>
</dbReference>
<accession>A0ABW4FPW7</accession>
<evidence type="ECO:0000259" key="5">
    <source>
        <dbReference type="Pfam" id="PF00108"/>
    </source>
</evidence>
<dbReference type="PROSITE" id="PS00737">
    <property type="entry name" value="THIOLASE_2"/>
    <property type="match status" value="1"/>
</dbReference>